<protein>
    <submittedName>
        <fullName evidence="6">Uncharacterized protein</fullName>
    </submittedName>
</protein>
<dbReference type="InterPro" id="IPR051217">
    <property type="entry name" value="Insect_Cuticle_Struc_Prot"/>
</dbReference>
<reference evidence="6 7" key="1">
    <citation type="submission" date="2023-11" db="EMBL/GenBank/DDBJ databases">
        <authorList>
            <person name="Okamura Y."/>
        </authorList>
    </citation>
    <scope>NUCLEOTIDE SEQUENCE [LARGE SCALE GENOMIC DNA]</scope>
</reference>
<dbReference type="AlphaFoldDB" id="A0AAV1K044"/>
<feature type="region of interest" description="Disordered" evidence="4">
    <location>
        <begin position="189"/>
        <end position="209"/>
    </location>
</feature>
<dbReference type="EMBL" id="CAVLEF010000225">
    <property type="protein sequence ID" value="CAK1553776.1"/>
    <property type="molecule type" value="Genomic_DNA"/>
</dbReference>
<evidence type="ECO:0000313" key="7">
    <source>
        <dbReference type="Proteomes" id="UP001497472"/>
    </source>
</evidence>
<evidence type="ECO:0000313" key="6">
    <source>
        <dbReference type="EMBL" id="CAK1553776.1"/>
    </source>
</evidence>
<dbReference type="PRINTS" id="PR00947">
    <property type="entry name" value="CUTICLE"/>
</dbReference>
<comment type="caution">
    <text evidence="6">The sequence shown here is derived from an EMBL/GenBank/DDBJ whole genome shotgun (WGS) entry which is preliminary data.</text>
</comment>
<dbReference type="Pfam" id="PF00379">
    <property type="entry name" value="Chitin_bind_4"/>
    <property type="match status" value="1"/>
</dbReference>
<evidence type="ECO:0000256" key="1">
    <source>
        <dbReference type="ARBA" id="ARBA00022460"/>
    </source>
</evidence>
<keyword evidence="7" id="KW-1185">Reference proteome</keyword>
<dbReference type="GO" id="GO:0031012">
    <property type="term" value="C:extracellular matrix"/>
    <property type="evidence" value="ECO:0007669"/>
    <property type="project" value="TreeGrafter"/>
</dbReference>
<keyword evidence="2 5" id="KW-0732">Signal</keyword>
<dbReference type="PROSITE" id="PS51155">
    <property type="entry name" value="CHIT_BIND_RR_2"/>
    <property type="match status" value="1"/>
</dbReference>
<dbReference type="GO" id="GO:0005615">
    <property type="term" value="C:extracellular space"/>
    <property type="evidence" value="ECO:0007669"/>
    <property type="project" value="TreeGrafter"/>
</dbReference>
<feature type="signal peptide" evidence="5">
    <location>
        <begin position="1"/>
        <end position="21"/>
    </location>
</feature>
<proteinExistence type="predicted"/>
<sequence length="304" mass="32626">MTPNIFLASLLTIGYFHGTRSATYSNVIVRSGPEVLPIEYVNYGGPVYSGQIAQISAAPLETVVSLPNVGPCISPCVIANSPISGLAPIRAAANSQIVAYKSPVANVPIVLANTDDAVGYQYAYSVYDEGTGDNKAQSEQSDGSVVQGQYSFIQPDGLRREVIYTADDLKGFKAIVKTVAPEPELKKEQLVEAPKSEEKPTEASEESTEVVESLEPVNTEATEAVEVKTEEIQAKSEEKSDETSVEVIPVVPIETVKEDVETNAIVSYSDIIDCIQSKRIAAAKSISPLTYILIPAIENVKRPC</sequence>
<dbReference type="InterPro" id="IPR000618">
    <property type="entry name" value="Insect_cuticle"/>
</dbReference>
<dbReference type="PROSITE" id="PS00233">
    <property type="entry name" value="CHIT_BIND_RR_1"/>
    <property type="match status" value="1"/>
</dbReference>
<accession>A0AAV1K044</accession>
<keyword evidence="1 3" id="KW-0193">Cuticle</keyword>
<feature type="chain" id="PRO_5043796677" evidence="5">
    <location>
        <begin position="22"/>
        <end position="304"/>
    </location>
</feature>
<name>A0AAV1K044_9NEOP</name>
<evidence type="ECO:0000256" key="4">
    <source>
        <dbReference type="SAM" id="MobiDB-lite"/>
    </source>
</evidence>
<dbReference type="PANTHER" id="PTHR12236:SF75">
    <property type="entry name" value="CUTICULAR PROTEIN 62BB, ISOFORM A"/>
    <property type="match status" value="1"/>
</dbReference>
<dbReference type="PANTHER" id="PTHR12236">
    <property type="entry name" value="STRUCTURAL CONTITUENT OF CUTICLE"/>
    <property type="match status" value="1"/>
</dbReference>
<dbReference type="InterPro" id="IPR031311">
    <property type="entry name" value="CHIT_BIND_RR_consensus"/>
</dbReference>
<evidence type="ECO:0000256" key="2">
    <source>
        <dbReference type="ARBA" id="ARBA00022729"/>
    </source>
</evidence>
<evidence type="ECO:0000256" key="5">
    <source>
        <dbReference type="SAM" id="SignalP"/>
    </source>
</evidence>
<evidence type="ECO:0000256" key="3">
    <source>
        <dbReference type="PROSITE-ProRule" id="PRU00497"/>
    </source>
</evidence>
<dbReference type="GO" id="GO:0042302">
    <property type="term" value="F:structural constituent of cuticle"/>
    <property type="evidence" value="ECO:0007669"/>
    <property type="project" value="UniProtKB-UniRule"/>
</dbReference>
<dbReference type="Proteomes" id="UP001497472">
    <property type="component" value="Unassembled WGS sequence"/>
</dbReference>
<gene>
    <name evidence="6" type="ORF">LNINA_LOCUS12744</name>
</gene>
<organism evidence="6 7">
    <name type="scientific">Leptosia nina</name>
    <dbReference type="NCBI Taxonomy" id="320188"/>
    <lineage>
        <taxon>Eukaryota</taxon>
        <taxon>Metazoa</taxon>
        <taxon>Ecdysozoa</taxon>
        <taxon>Arthropoda</taxon>
        <taxon>Hexapoda</taxon>
        <taxon>Insecta</taxon>
        <taxon>Pterygota</taxon>
        <taxon>Neoptera</taxon>
        <taxon>Endopterygota</taxon>
        <taxon>Lepidoptera</taxon>
        <taxon>Glossata</taxon>
        <taxon>Ditrysia</taxon>
        <taxon>Papilionoidea</taxon>
        <taxon>Pieridae</taxon>
        <taxon>Pierinae</taxon>
        <taxon>Leptosia</taxon>
    </lineage>
</organism>
<feature type="compositionally biased region" description="Basic and acidic residues" evidence="4">
    <location>
        <begin position="189"/>
        <end position="202"/>
    </location>
</feature>